<dbReference type="AlphaFoldDB" id="A0A926IJ61"/>
<feature type="binding site" evidence="8">
    <location>
        <position position="61"/>
    </location>
    <ligand>
        <name>Zn(2+)</name>
        <dbReference type="ChEBI" id="CHEBI:29105"/>
        <label>1</label>
        <note>catalytic</note>
    </ligand>
</feature>
<dbReference type="PANTHER" id="PTHR46018:SF2">
    <property type="entry name" value="ZINC PHOSPHODIESTERASE ELAC PROTEIN 1"/>
    <property type="match status" value="1"/>
</dbReference>
<sequence>MLDLILLGSGGGMPMPNRHLSSLLLSYQGRKILIDCGEGTQVAMRKMNTGFKSIDIICITHFHGDHIFGLPGLLSTIGNSDRTEPIIIIGPHGLKAVLKGILITTYLPYDIYIIENSETSLGFILDSKLLKLNEFQGNGKNDMIIDTIELEHSSPCVGYSFYFSRAPKFLIEKASLNNVPQDIWKRLQKGENVFYNGELYEPNMVLGEERRGIKLSYITDSRPVDAIPEFIKGSDLFVCEGTYGSDEDLDKAMKNFHMTFSEASKLASKGEVKELLLTHFSTSIENPEEYKEDAKKIFENTIIGYDGLEKTIRYQ</sequence>
<evidence type="ECO:0000256" key="2">
    <source>
        <dbReference type="ARBA" id="ARBA00022694"/>
    </source>
</evidence>
<evidence type="ECO:0000256" key="4">
    <source>
        <dbReference type="ARBA" id="ARBA00022723"/>
    </source>
</evidence>
<evidence type="ECO:0000256" key="5">
    <source>
        <dbReference type="ARBA" id="ARBA00022759"/>
    </source>
</evidence>
<feature type="binding site" evidence="8">
    <location>
        <position position="220"/>
    </location>
    <ligand>
        <name>Zn(2+)</name>
        <dbReference type="ChEBI" id="CHEBI:29105"/>
        <label>1</label>
        <note>catalytic</note>
    </ligand>
</feature>
<name>A0A926IJ61_9FIRM</name>
<evidence type="ECO:0000256" key="6">
    <source>
        <dbReference type="ARBA" id="ARBA00022801"/>
    </source>
</evidence>
<comment type="cofactor">
    <cofactor evidence="8">
        <name>Zn(2+)</name>
        <dbReference type="ChEBI" id="CHEBI:29105"/>
    </cofactor>
    <text evidence="8">Binds 2 Zn(2+) ions.</text>
</comment>
<comment type="subunit">
    <text evidence="1 8">Homodimer.</text>
</comment>
<evidence type="ECO:0000256" key="7">
    <source>
        <dbReference type="ARBA" id="ARBA00022833"/>
    </source>
</evidence>
<dbReference type="SUPFAM" id="SSF56281">
    <property type="entry name" value="Metallo-hydrolase/oxidoreductase"/>
    <property type="match status" value="1"/>
</dbReference>
<dbReference type="GO" id="GO:0008270">
    <property type="term" value="F:zinc ion binding"/>
    <property type="evidence" value="ECO:0007669"/>
    <property type="project" value="UniProtKB-UniRule"/>
</dbReference>
<comment type="similarity">
    <text evidence="8">Belongs to the RNase Z family.</text>
</comment>
<dbReference type="Pfam" id="PF23023">
    <property type="entry name" value="Anti-Pycsar_Apyc1"/>
    <property type="match status" value="1"/>
</dbReference>
<feature type="binding site" evidence="8">
    <location>
        <position position="66"/>
    </location>
    <ligand>
        <name>Zn(2+)</name>
        <dbReference type="ChEBI" id="CHEBI:29105"/>
        <label>2</label>
        <note>catalytic</note>
    </ligand>
</feature>
<keyword evidence="4 8" id="KW-0479">Metal-binding</keyword>
<evidence type="ECO:0000256" key="8">
    <source>
        <dbReference type="HAMAP-Rule" id="MF_01818"/>
    </source>
</evidence>
<dbReference type="PANTHER" id="PTHR46018">
    <property type="entry name" value="ZINC PHOSPHODIESTERASE ELAC PROTEIN 1"/>
    <property type="match status" value="1"/>
</dbReference>
<feature type="binding site" evidence="8">
    <location>
        <position position="279"/>
    </location>
    <ligand>
        <name>Zn(2+)</name>
        <dbReference type="ChEBI" id="CHEBI:29105"/>
        <label>2</label>
        <note>catalytic</note>
    </ligand>
</feature>
<dbReference type="GO" id="GO:0042781">
    <property type="term" value="F:3'-tRNA processing endoribonuclease activity"/>
    <property type="evidence" value="ECO:0007669"/>
    <property type="project" value="UniProtKB-UniRule"/>
</dbReference>
<dbReference type="NCBIfam" id="TIGR02651">
    <property type="entry name" value="RNase_Z"/>
    <property type="match status" value="1"/>
</dbReference>
<comment type="catalytic activity">
    <reaction evidence="8">
        <text>Endonucleolytic cleavage of RNA, removing extra 3' nucleotides from tRNA precursor, generating 3' termini of tRNAs. A 3'-hydroxy group is left at the tRNA terminus and a 5'-phosphoryl group is left at the trailer molecule.</text>
        <dbReference type="EC" id="3.1.26.11"/>
    </reaction>
</comment>
<gene>
    <name evidence="8" type="primary">rnz</name>
    <name evidence="9" type="ORF">H8707_01445</name>
</gene>
<keyword evidence="6 8" id="KW-0378">Hydrolase</keyword>
<keyword evidence="3 8" id="KW-0540">Nuclease</keyword>
<organism evidence="9 10">
    <name type="scientific">Paratissierella segnis</name>
    <dbReference type="NCBI Taxonomy" id="2763679"/>
    <lineage>
        <taxon>Bacteria</taxon>
        <taxon>Bacillati</taxon>
        <taxon>Bacillota</taxon>
        <taxon>Tissierellia</taxon>
        <taxon>Tissierellales</taxon>
        <taxon>Tissierellaceae</taxon>
        <taxon>Paratissierella</taxon>
    </lineage>
</organism>
<evidence type="ECO:0000256" key="3">
    <source>
        <dbReference type="ARBA" id="ARBA00022722"/>
    </source>
</evidence>
<evidence type="ECO:0000256" key="1">
    <source>
        <dbReference type="ARBA" id="ARBA00011738"/>
    </source>
</evidence>
<keyword evidence="7 8" id="KW-0862">Zinc</keyword>
<keyword evidence="2 8" id="KW-0819">tRNA processing</keyword>
<feature type="binding site" evidence="8">
    <location>
        <position position="220"/>
    </location>
    <ligand>
        <name>Zn(2+)</name>
        <dbReference type="ChEBI" id="CHEBI:29105"/>
        <label>2</label>
        <note>catalytic</note>
    </ligand>
</feature>
<keyword evidence="10" id="KW-1185">Reference proteome</keyword>
<dbReference type="EMBL" id="JACRTG010000004">
    <property type="protein sequence ID" value="MBC8586905.1"/>
    <property type="molecule type" value="Genomic_DNA"/>
</dbReference>
<evidence type="ECO:0000313" key="10">
    <source>
        <dbReference type="Proteomes" id="UP000601171"/>
    </source>
</evidence>
<feature type="binding site" evidence="8">
    <location>
        <position position="65"/>
    </location>
    <ligand>
        <name>Zn(2+)</name>
        <dbReference type="ChEBI" id="CHEBI:29105"/>
        <label>2</label>
        <note>catalytic</note>
    </ligand>
</feature>
<dbReference type="NCBIfam" id="NF000801">
    <property type="entry name" value="PRK00055.1-3"/>
    <property type="match status" value="1"/>
</dbReference>
<feature type="binding site" evidence="8">
    <location>
        <position position="63"/>
    </location>
    <ligand>
        <name>Zn(2+)</name>
        <dbReference type="ChEBI" id="CHEBI:29105"/>
        <label>1</label>
        <note>catalytic</note>
    </ligand>
</feature>
<feature type="active site" description="Proton acceptor" evidence="8">
    <location>
        <position position="65"/>
    </location>
</feature>
<dbReference type="HAMAP" id="MF_01818">
    <property type="entry name" value="RNase_Z_BN"/>
    <property type="match status" value="1"/>
</dbReference>
<dbReference type="InterPro" id="IPR036866">
    <property type="entry name" value="RibonucZ/Hydroxyglut_hydro"/>
</dbReference>
<comment type="function">
    <text evidence="8">Zinc phosphodiesterase, which displays some tRNA 3'-processing endonuclease activity. Probably involved in tRNA maturation, by removing a 3'-trailer from precursor tRNA.</text>
</comment>
<comment type="caution">
    <text evidence="9">The sequence shown here is derived from an EMBL/GenBank/DDBJ whole genome shotgun (WGS) entry which is preliminary data.</text>
</comment>
<dbReference type="InterPro" id="IPR013471">
    <property type="entry name" value="RNase_Z/BN"/>
</dbReference>
<dbReference type="Gene3D" id="3.60.15.10">
    <property type="entry name" value="Ribonuclease Z/Hydroxyacylglutathione hydrolase-like"/>
    <property type="match status" value="1"/>
</dbReference>
<reference evidence="9" key="1">
    <citation type="submission" date="2020-08" db="EMBL/GenBank/DDBJ databases">
        <title>Genome public.</title>
        <authorList>
            <person name="Liu C."/>
            <person name="Sun Q."/>
        </authorList>
    </citation>
    <scope>NUCLEOTIDE SEQUENCE</scope>
    <source>
        <strain evidence="9">BX21</strain>
    </source>
</reference>
<keyword evidence="5 8" id="KW-0255">Endonuclease</keyword>
<evidence type="ECO:0000313" key="9">
    <source>
        <dbReference type="EMBL" id="MBC8586905.1"/>
    </source>
</evidence>
<protein>
    <recommendedName>
        <fullName evidence="8">Ribonuclease Z</fullName>
        <shortName evidence="8">RNase Z</shortName>
        <ecNumber evidence="8">3.1.26.11</ecNumber>
    </recommendedName>
    <alternativeName>
        <fullName evidence="8">tRNA 3 endonuclease</fullName>
    </alternativeName>
    <alternativeName>
        <fullName evidence="8">tRNase Z</fullName>
    </alternativeName>
</protein>
<feature type="binding site" evidence="8">
    <location>
        <position position="152"/>
    </location>
    <ligand>
        <name>Zn(2+)</name>
        <dbReference type="ChEBI" id="CHEBI:29105"/>
        <label>1</label>
        <note>catalytic</note>
    </ligand>
</feature>
<dbReference type="EC" id="3.1.26.11" evidence="8"/>
<accession>A0A926IJ61</accession>
<proteinExistence type="inferred from homology"/>
<dbReference type="Proteomes" id="UP000601171">
    <property type="component" value="Unassembled WGS sequence"/>
</dbReference>
<dbReference type="CDD" id="cd07717">
    <property type="entry name" value="RNaseZ_ZiPD-like_MBL-fold"/>
    <property type="match status" value="1"/>
</dbReference>